<keyword evidence="2 4" id="KW-0802">TPR repeat</keyword>
<accession>A0ABQ8UM97</accession>
<feature type="region of interest" description="Disordered" evidence="6">
    <location>
        <begin position="174"/>
        <end position="207"/>
    </location>
</feature>
<dbReference type="PROSITE" id="PS50005">
    <property type="entry name" value="TPR"/>
    <property type="match status" value="1"/>
</dbReference>
<evidence type="ECO:0000256" key="2">
    <source>
        <dbReference type="ARBA" id="ARBA00022803"/>
    </source>
</evidence>
<dbReference type="InterPro" id="IPR019734">
    <property type="entry name" value="TPR_rpt"/>
</dbReference>
<dbReference type="CDD" id="cd21377">
    <property type="entry name" value="CTWD_Cns1-like"/>
    <property type="match status" value="1"/>
</dbReference>
<feature type="compositionally biased region" description="Low complexity" evidence="6">
    <location>
        <begin position="180"/>
        <end position="192"/>
    </location>
</feature>
<protein>
    <submittedName>
        <fullName evidence="8">Tetratricopeptide repeat domain 4</fullName>
    </submittedName>
</protein>
<dbReference type="SMART" id="SM00028">
    <property type="entry name" value="TPR"/>
    <property type="match status" value="2"/>
</dbReference>
<evidence type="ECO:0000256" key="3">
    <source>
        <dbReference type="ARBA" id="ARBA00023602"/>
    </source>
</evidence>
<dbReference type="EMBL" id="JAPMOS010000027">
    <property type="protein sequence ID" value="KAJ4458600.1"/>
    <property type="molecule type" value="Genomic_DNA"/>
</dbReference>
<keyword evidence="5" id="KW-0175">Coiled coil</keyword>
<proteinExistence type="inferred from homology"/>
<dbReference type="SUPFAM" id="SSF48452">
    <property type="entry name" value="TPR-like"/>
    <property type="match status" value="1"/>
</dbReference>
<evidence type="ECO:0000256" key="6">
    <source>
        <dbReference type="SAM" id="MobiDB-lite"/>
    </source>
</evidence>
<dbReference type="Pfam" id="PF18972">
    <property type="entry name" value="Wheel"/>
    <property type="match status" value="1"/>
</dbReference>
<evidence type="ECO:0000313" key="8">
    <source>
        <dbReference type="EMBL" id="KAJ4458600.1"/>
    </source>
</evidence>
<dbReference type="InterPro" id="IPR011990">
    <property type="entry name" value="TPR-like_helical_dom_sf"/>
</dbReference>
<name>A0ABQ8UM97_9EUKA</name>
<keyword evidence="1" id="KW-0677">Repeat</keyword>
<dbReference type="Proteomes" id="UP001141327">
    <property type="component" value="Unassembled WGS sequence"/>
</dbReference>
<organism evidence="8 9">
    <name type="scientific">Paratrimastix pyriformis</name>
    <dbReference type="NCBI Taxonomy" id="342808"/>
    <lineage>
        <taxon>Eukaryota</taxon>
        <taxon>Metamonada</taxon>
        <taxon>Preaxostyla</taxon>
        <taxon>Paratrimastigidae</taxon>
        <taxon>Paratrimastix</taxon>
    </lineage>
</organism>
<dbReference type="InterPro" id="IPR044059">
    <property type="entry name" value="Csn1/TTC4_wheel"/>
</dbReference>
<dbReference type="PANTHER" id="PTHR46035">
    <property type="entry name" value="TETRATRICOPEPTIDE REPEAT PROTEIN 4"/>
    <property type="match status" value="1"/>
</dbReference>
<feature type="domain" description="Cns1/TTC4 wheel" evidence="7">
    <location>
        <begin position="336"/>
        <end position="405"/>
    </location>
</feature>
<evidence type="ECO:0000256" key="5">
    <source>
        <dbReference type="SAM" id="Coils"/>
    </source>
</evidence>
<comment type="similarity">
    <text evidence="3">Belongs to the TTC4 family.</text>
</comment>
<sequence length="470" mass="51280">MAEKKADAATATTAPVPPSATDDFDPSLCALFQKQLPPDWDKRTDFTGLQALKYQTDNPVANAEHYKDEANDILKKKGKQGWHEAISLYTDAIEVGSPSKENNSIYYSNRAHVNLLLENYLRALNDANKAIELNPHNTKAHYRVVRALFGLKRFPEASQACEVALREEELAAAAPPPVAADPAAATSTSTTPAPAPARPVPAPEGPVATPAAISATISKVSVTAAAPVAPAGPTAAPRVDGRPALRELQAKIAAALAAEREREQRRLDEIRKAQREKEVLSLLLRKRGLRVGAPLPQVASLQEDCRTTVRAVAEKAYTSEQDATATASQLSEVVHYVLHWPALILYPEHNQTDLVEDFPENVTLGEQLASLIPIDKEGTAGAPFPSWDERHLCSLDQVAVYYQTNWTSPVIPGRPNPTTPPAGRKDWIRVPLDKTLLEIQASRTYVTPKFPVFYVLNRASPFHDVFLNSS</sequence>
<keyword evidence="9" id="KW-1185">Reference proteome</keyword>
<feature type="region of interest" description="Disordered" evidence="6">
    <location>
        <begin position="1"/>
        <end position="21"/>
    </location>
</feature>
<gene>
    <name evidence="8" type="ORF">PAPYR_5568</name>
</gene>
<comment type="caution">
    <text evidence="8">The sequence shown here is derived from an EMBL/GenBank/DDBJ whole genome shotgun (WGS) entry which is preliminary data.</text>
</comment>
<reference evidence="8" key="1">
    <citation type="journal article" date="2022" name="bioRxiv">
        <title>Genomics of Preaxostyla Flagellates Illuminates Evolutionary Transitions and the Path Towards Mitochondrial Loss.</title>
        <authorList>
            <person name="Novak L.V.F."/>
            <person name="Treitli S.C."/>
            <person name="Pyrih J."/>
            <person name="Halakuc P."/>
            <person name="Pipaliya S.V."/>
            <person name="Vacek V."/>
            <person name="Brzon O."/>
            <person name="Soukal P."/>
            <person name="Eme L."/>
            <person name="Dacks J.B."/>
            <person name="Karnkowska A."/>
            <person name="Elias M."/>
            <person name="Hampl V."/>
        </authorList>
    </citation>
    <scope>NUCLEOTIDE SEQUENCE</scope>
    <source>
        <strain evidence="8">RCP-MX</strain>
    </source>
</reference>
<evidence type="ECO:0000256" key="4">
    <source>
        <dbReference type="PROSITE-ProRule" id="PRU00339"/>
    </source>
</evidence>
<dbReference type="PANTHER" id="PTHR46035:SF1">
    <property type="entry name" value="TETRATRICOPEPTIDE REPEAT PROTEIN 4"/>
    <property type="match status" value="1"/>
</dbReference>
<evidence type="ECO:0000259" key="7">
    <source>
        <dbReference type="Pfam" id="PF18972"/>
    </source>
</evidence>
<feature type="repeat" description="TPR" evidence="4">
    <location>
        <begin position="104"/>
        <end position="137"/>
    </location>
</feature>
<evidence type="ECO:0000313" key="9">
    <source>
        <dbReference type="Proteomes" id="UP001141327"/>
    </source>
</evidence>
<feature type="compositionally biased region" description="Pro residues" evidence="6">
    <location>
        <begin position="193"/>
        <end position="204"/>
    </location>
</feature>
<feature type="coiled-coil region" evidence="5">
    <location>
        <begin position="245"/>
        <end position="276"/>
    </location>
</feature>
<evidence type="ECO:0000256" key="1">
    <source>
        <dbReference type="ARBA" id="ARBA00022737"/>
    </source>
</evidence>
<dbReference type="Gene3D" id="1.25.40.10">
    <property type="entry name" value="Tetratricopeptide repeat domain"/>
    <property type="match status" value="1"/>
</dbReference>